<dbReference type="InterPro" id="IPR000835">
    <property type="entry name" value="HTH_MarR-typ"/>
</dbReference>
<dbReference type="PRINTS" id="PR00598">
    <property type="entry name" value="HTHMARR"/>
</dbReference>
<comment type="caution">
    <text evidence="2">The sequence shown here is derived from an EMBL/GenBank/DDBJ whole genome shotgun (WGS) entry which is preliminary data.</text>
</comment>
<evidence type="ECO:0000259" key="1">
    <source>
        <dbReference type="PROSITE" id="PS50995"/>
    </source>
</evidence>
<dbReference type="SMART" id="SM00347">
    <property type="entry name" value="HTH_MARR"/>
    <property type="match status" value="1"/>
</dbReference>
<dbReference type="GO" id="GO:0006950">
    <property type="term" value="P:response to stress"/>
    <property type="evidence" value="ECO:0007669"/>
    <property type="project" value="TreeGrafter"/>
</dbReference>
<reference evidence="2 3" key="1">
    <citation type="submission" date="2017-10" db="EMBL/GenBank/DDBJ databases">
        <title>Draft genome sequences of strains TRE 1, TRE 9, TRE H and TRI 7, isolated from tamarins, belonging to four potential novel Bifidobacterium species.</title>
        <authorList>
            <person name="Mattarelli P."/>
            <person name="Modesto M."/>
            <person name="Puglisi E."/>
            <person name="Morelli L."/>
            <person name="Spezio C."/>
            <person name="Bonetti A."/>
            <person name="Sandri C."/>
        </authorList>
    </citation>
    <scope>NUCLEOTIDE SEQUENCE [LARGE SCALE GENOMIC DNA]</scope>
    <source>
        <strain evidence="3">TRI7</strain>
    </source>
</reference>
<dbReference type="EMBL" id="PEBK01000002">
    <property type="protein sequence ID" value="PJM75761.1"/>
    <property type="molecule type" value="Genomic_DNA"/>
</dbReference>
<dbReference type="PROSITE" id="PS50995">
    <property type="entry name" value="HTH_MARR_2"/>
    <property type="match status" value="1"/>
</dbReference>
<dbReference type="PANTHER" id="PTHR33164">
    <property type="entry name" value="TRANSCRIPTIONAL REGULATOR, MARR FAMILY"/>
    <property type="match status" value="1"/>
</dbReference>
<sequence>MSDARIAELFHTVARMSHRRDVARKGSPVYGSGQYRCLLTLEGLGEVSQRRLAAVLGIRAASLSELLGKMIARGWARRTPHPQDGRTYLIALTEEGHAEAVRARSMDGESAHELVEALSDDQRRQFAEILETIRDHYAQLRGEEA</sequence>
<keyword evidence="3" id="KW-1185">Reference proteome</keyword>
<dbReference type="SUPFAM" id="SSF46785">
    <property type="entry name" value="Winged helix' DNA-binding domain"/>
    <property type="match status" value="1"/>
</dbReference>
<dbReference type="InterPro" id="IPR036390">
    <property type="entry name" value="WH_DNA-bd_sf"/>
</dbReference>
<evidence type="ECO:0000313" key="3">
    <source>
        <dbReference type="Proteomes" id="UP000231451"/>
    </source>
</evidence>
<proteinExistence type="predicted"/>
<dbReference type="Pfam" id="PF12802">
    <property type="entry name" value="MarR_2"/>
    <property type="match status" value="1"/>
</dbReference>
<dbReference type="InterPro" id="IPR036388">
    <property type="entry name" value="WH-like_DNA-bd_sf"/>
</dbReference>
<evidence type="ECO:0000313" key="2">
    <source>
        <dbReference type="EMBL" id="PJM75761.1"/>
    </source>
</evidence>
<gene>
    <name evidence="2" type="ORF">CSQ87_02430</name>
</gene>
<dbReference type="GO" id="GO:0003700">
    <property type="term" value="F:DNA-binding transcription factor activity"/>
    <property type="evidence" value="ECO:0007669"/>
    <property type="project" value="InterPro"/>
</dbReference>
<dbReference type="AlphaFoldDB" id="A0A2M9HG54"/>
<dbReference type="PANTHER" id="PTHR33164:SF43">
    <property type="entry name" value="HTH-TYPE TRANSCRIPTIONAL REPRESSOR YETL"/>
    <property type="match status" value="1"/>
</dbReference>
<dbReference type="InterPro" id="IPR039422">
    <property type="entry name" value="MarR/SlyA-like"/>
</dbReference>
<feature type="domain" description="HTH marR-type" evidence="1">
    <location>
        <begin position="6"/>
        <end position="135"/>
    </location>
</feature>
<accession>A0A2M9HG54</accession>
<protein>
    <recommendedName>
        <fullName evidence="1">HTH marR-type domain-containing protein</fullName>
    </recommendedName>
</protein>
<dbReference type="Gene3D" id="1.10.10.10">
    <property type="entry name" value="Winged helix-like DNA-binding domain superfamily/Winged helix DNA-binding domain"/>
    <property type="match status" value="1"/>
</dbReference>
<dbReference type="OrthoDB" id="69852at2"/>
<organism evidence="2 3">
    <name type="scientific">Bifidobacterium simiarum</name>
    <dbReference type="NCBI Taxonomy" id="2045441"/>
    <lineage>
        <taxon>Bacteria</taxon>
        <taxon>Bacillati</taxon>
        <taxon>Actinomycetota</taxon>
        <taxon>Actinomycetes</taxon>
        <taxon>Bifidobacteriales</taxon>
        <taxon>Bifidobacteriaceae</taxon>
        <taxon>Bifidobacterium</taxon>
    </lineage>
</organism>
<name>A0A2M9HG54_9BIFI</name>
<dbReference type="Proteomes" id="UP000231451">
    <property type="component" value="Unassembled WGS sequence"/>
</dbReference>